<comment type="subcellular location">
    <subcellularLocation>
        <location evidence="1">Membrane</location>
        <topology evidence="1">Multi-pass membrane protein</topology>
    </subcellularLocation>
</comment>
<evidence type="ECO:0000259" key="6">
    <source>
        <dbReference type="Pfam" id="PF04893"/>
    </source>
</evidence>
<gene>
    <name evidence="7" type="ORF">ACFQ1X_11705</name>
</gene>
<comment type="caution">
    <text evidence="7">The sequence shown here is derived from an EMBL/GenBank/DDBJ whole genome shotgun (WGS) entry which is preliminary data.</text>
</comment>
<evidence type="ECO:0000256" key="4">
    <source>
        <dbReference type="ARBA" id="ARBA00023136"/>
    </source>
</evidence>
<sequence>MEINPFLSVWTQPKETVRQFIKHNKLGYSMVLVSLAGIGGVITGLQDSGWFLDLSLAFWIFGILIVGIVSGFLNLGLNSLLYTLIGKLYGGHGKLRDMAIAVGPAMVPQIFVLPVLIIYILIYGERFFAAPADFSFTSIPLGASLLLTLLIAVASIWSIVITSKAIGVVHEFSSMRGFGVIMTIVGIFFIIALLVIIGIFIFLF</sequence>
<evidence type="ECO:0000256" key="3">
    <source>
        <dbReference type="ARBA" id="ARBA00022989"/>
    </source>
</evidence>
<evidence type="ECO:0000313" key="8">
    <source>
        <dbReference type="Proteomes" id="UP001597109"/>
    </source>
</evidence>
<organism evidence="7 8">
    <name type="scientific">Metaplanococcus flavidus</name>
    <dbReference type="NCBI Taxonomy" id="569883"/>
    <lineage>
        <taxon>Bacteria</taxon>
        <taxon>Bacillati</taxon>
        <taxon>Bacillota</taxon>
        <taxon>Bacilli</taxon>
        <taxon>Bacillales</taxon>
        <taxon>Caryophanaceae</taxon>
        <taxon>Metaplanococcus</taxon>
    </lineage>
</organism>
<keyword evidence="2 5" id="KW-0812">Transmembrane</keyword>
<keyword evidence="3 5" id="KW-1133">Transmembrane helix</keyword>
<dbReference type="Proteomes" id="UP001597109">
    <property type="component" value="Unassembled WGS sequence"/>
</dbReference>
<dbReference type="RefSeq" id="WP_144841359.1">
    <property type="nucleotide sequence ID" value="NZ_JBHTKI010000018.1"/>
</dbReference>
<proteinExistence type="predicted"/>
<reference evidence="8" key="1">
    <citation type="journal article" date="2019" name="Int. J. Syst. Evol. Microbiol.">
        <title>The Global Catalogue of Microorganisms (GCM) 10K type strain sequencing project: providing services to taxonomists for standard genome sequencing and annotation.</title>
        <authorList>
            <consortium name="The Broad Institute Genomics Platform"/>
            <consortium name="The Broad Institute Genome Sequencing Center for Infectious Disease"/>
            <person name="Wu L."/>
            <person name="Ma J."/>
        </authorList>
    </citation>
    <scope>NUCLEOTIDE SEQUENCE [LARGE SCALE GENOMIC DNA]</scope>
    <source>
        <strain evidence="8">CCUG 56756</strain>
    </source>
</reference>
<feature type="transmembrane region" description="Helical" evidence="5">
    <location>
        <begin position="26"/>
        <end position="45"/>
    </location>
</feature>
<keyword evidence="4 5" id="KW-0472">Membrane</keyword>
<feature type="transmembrane region" description="Helical" evidence="5">
    <location>
        <begin position="57"/>
        <end position="77"/>
    </location>
</feature>
<keyword evidence="8" id="KW-1185">Reference proteome</keyword>
<evidence type="ECO:0000256" key="5">
    <source>
        <dbReference type="SAM" id="Phobius"/>
    </source>
</evidence>
<feature type="transmembrane region" description="Helical" evidence="5">
    <location>
        <begin position="142"/>
        <end position="166"/>
    </location>
</feature>
<accession>A0ABW3LEB7</accession>
<feature type="domain" description="Yip1" evidence="6">
    <location>
        <begin position="8"/>
        <end position="195"/>
    </location>
</feature>
<dbReference type="EMBL" id="JBHTKI010000018">
    <property type="protein sequence ID" value="MFD1032096.1"/>
    <property type="molecule type" value="Genomic_DNA"/>
</dbReference>
<dbReference type="InterPro" id="IPR006977">
    <property type="entry name" value="Yip1_dom"/>
</dbReference>
<feature type="transmembrane region" description="Helical" evidence="5">
    <location>
        <begin position="178"/>
        <end position="203"/>
    </location>
</feature>
<dbReference type="Pfam" id="PF04893">
    <property type="entry name" value="Yip1"/>
    <property type="match status" value="1"/>
</dbReference>
<evidence type="ECO:0000256" key="2">
    <source>
        <dbReference type="ARBA" id="ARBA00022692"/>
    </source>
</evidence>
<feature type="transmembrane region" description="Helical" evidence="5">
    <location>
        <begin position="98"/>
        <end position="122"/>
    </location>
</feature>
<evidence type="ECO:0000313" key="7">
    <source>
        <dbReference type="EMBL" id="MFD1032096.1"/>
    </source>
</evidence>
<evidence type="ECO:0000256" key="1">
    <source>
        <dbReference type="ARBA" id="ARBA00004141"/>
    </source>
</evidence>
<name>A0ABW3LEB7_9BACL</name>
<protein>
    <submittedName>
        <fullName evidence="7">YIP1 family protein</fullName>
    </submittedName>
</protein>